<feature type="region of interest" description="Disordered" evidence="9">
    <location>
        <begin position="603"/>
        <end position="625"/>
    </location>
</feature>
<evidence type="ECO:0000256" key="2">
    <source>
        <dbReference type="ARBA" id="ARBA00007688"/>
    </source>
</evidence>
<comment type="similarity">
    <text evidence="2">Belongs to the TAF6 family.</text>
</comment>
<keyword evidence="7" id="KW-0539">Nucleus</keyword>
<evidence type="ECO:0000313" key="11">
    <source>
        <dbReference type="Proteomes" id="UP000694888"/>
    </source>
</evidence>
<dbReference type="InterPro" id="IPR046344">
    <property type="entry name" value="TAF6_C_sf"/>
</dbReference>
<dbReference type="Gene3D" id="1.25.40.770">
    <property type="entry name" value="TAF6, C-terminal HEAT repeat domain"/>
    <property type="match status" value="1"/>
</dbReference>
<accession>A0ABM0JS47</accession>
<dbReference type="InterPro" id="IPR016024">
    <property type="entry name" value="ARM-type_fold"/>
</dbReference>
<dbReference type="InterPro" id="IPR037796">
    <property type="entry name" value="TAF6"/>
</dbReference>
<dbReference type="Gene3D" id="1.10.20.10">
    <property type="entry name" value="Histone, subunit A"/>
    <property type="match status" value="1"/>
</dbReference>
<dbReference type="CDD" id="cd22931">
    <property type="entry name" value="HFD_TAF6"/>
    <property type="match status" value="1"/>
</dbReference>
<dbReference type="PANTHER" id="PTHR10221">
    <property type="entry name" value="TRANSCRIPTION INITIATION FACTOR TFIID SUBUNIT 6"/>
    <property type="match status" value="1"/>
</dbReference>
<feature type="compositionally biased region" description="Low complexity" evidence="9">
    <location>
        <begin position="604"/>
        <end position="617"/>
    </location>
</feature>
<gene>
    <name evidence="12 13" type="primary">LOC101857648</name>
</gene>
<dbReference type="InterPro" id="IPR004823">
    <property type="entry name" value="TAF_TATA-bd_Histone-like_dom"/>
</dbReference>
<proteinExistence type="inferred from homology"/>
<comment type="subunit">
    <text evidence="3">The nucleosome is a histone octamer containing two molecules each of H2A, H2B, H3 and H4 assembled in one H3-H4 heterotetramer and two H2A-H2B heterodimers. The octamer wraps approximately 147 bp of DNA.</text>
</comment>
<evidence type="ECO:0000256" key="6">
    <source>
        <dbReference type="ARBA" id="ARBA00023163"/>
    </source>
</evidence>
<keyword evidence="11" id="KW-1185">Reference proteome</keyword>
<dbReference type="InterPro" id="IPR011442">
    <property type="entry name" value="TAF6_C"/>
</dbReference>
<comment type="subcellular location">
    <subcellularLocation>
        <location evidence="1">Nucleus</location>
    </subcellularLocation>
</comment>
<evidence type="ECO:0000313" key="12">
    <source>
        <dbReference type="RefSeq" id="XP_005100271.1"/>
    </source>
</evidence>
<dbReference type="RefSeq" id="XP_005100271.1">
    <property type="nucleotide sequence ID" value="XM_005100214.3"/>
</dbReference>
<evidence type="ECO:0000313" key="13">
    <source>
        <dbReference type="RefSeq" id="XP_035826130.1"/>
    </source>
</evidence>
<dbReference type="SMART" id="SM00803">
    <property type="entry name" value="TAF"/>
    <property type="match status" value="1"/>
</dbReference>
<dbReference type="Proteomes" id="UP000694888">
    <property type="component" value="Unplaced"/>
</dbReference>
<evidence type="ECO:0000256" key="1">
    <source>
        <dbReference type="ARBA" id="ARBA00004123"/>
    </source>
</evidence>
<dbReference type="GeneID" id="101857648"/>
<dbReference type="SUPFAM" id="SSF47113">
    <property type="entry name" value="Histone-fold"/>
    <property type="match status" value="1"/>
</dbReference>
<keyword evidence="5" id="KW-0805">Transcription regulation</keyword>
<organism evidence="11 12">
    <name type="scientific">Aplysia californica</name>
    <name type="common">California sea hare</name>
    <dbReference type="NCBI Taxonomy" id="6500"/>
    <lineage>
        <taxon>Eukaryota</taxon>
        <taxon>Metazoa</taxon>
        <taxon>Spiralia</taxon>
        <taxon>Lophotrochozoa</taxon>
        <taxon>Mollusca</taxon>
        <taxon>Gastropoda</taxon>
        <taxon>Heterobranchia</taxon>
        <taxon>Euthyneura</taxon>
        <taxon>Tectipleura</taxon>
        <taxon>Aplysiida</taxon>
        <taxon>Aplysioidea</taxon>
        <taxon>Aplysiidae</taxon>
        <taxon>Aplysia</taxon>
    </lineage>
</organism>
<dbReference type="CDD" id="cd08050">
    <property type="entry name" value="TAF6C"/>
    <property type="match status" value="1"/>
</dbReference>
<keyword evidence="6" id="KW-0804">Transcription</keyword>
<protein>
    <recommendedName>
        <fullName evidence="4">Histone H4</fullName>
    </recommendedName>
    <alternativeName>
        <fullName evidence="8">Transcription initiation factor TFIID subunit 6</fullName>
    </alternativeName>
</protein>
<dbReference type="InterPro" id="IPR009072">
    <property type="entry name" value="Histone-fold"/>
</dbReference>
<evidence type="ECO:0000256" key="8">
    <source>
        <dbReference type="ARBA" id="ARBA00040091"/>
    </source>
</evidence>
<feature type="domain" description="TATA box binding protein associated factor (TAF) histone-like fold" evidence="10">
    <location>
        <begin position="11"/>
        <end position="77"/>
    </location>
</feature>
<evidence type="ECO:0000256" key="4">
    <source>
        <dbReference type="ARBA" id="ARBA00020836"/>
    </source>
</evidence>
<sequence length="625" mass="68642">MASEKESRFPSVLSSESIRVIGETIGVSGLADEAASFLAEDISYRLKLLVQEAEKLKQHGKRRKLLCSDMDAALQMKNVEPVYGHTNKDGFVPFRHASGGGREIFFTDEKEVDLQTVLTEQSSKLPIDVSIKAHWLSIDGVQPSLPENPPPASKDLQKQEILDTTLKASTARLHKRAHPEVGKHKHHHHHKHKDTVKLKNLTTHELSVEQQYYYKEITESCVGPDELKRSEALQSLQQDPGLHQMLPRFIAFASEGVKINVVQNNLALLIYLMRMVKSLLDNQTIYLDKYLHDLLPTVMTCVVSRQLCLRPDMDNHWALRDFAARLVAQICRNYSNNTNNVQARVTKKFSKAIQSETAALATQYGAIAGLGELGPEVIKSCLLPYICMLGDRIKSANEGSALNSIDKIAAEHIKKQLMKYLPNVLKSFHNSTETVDEFNVAYGYLGHMMYSMFLQKEKNLTSSTSSVHTLATPRSLQLTQRPAQIVIQQPPSTPGAASSSFLSGTSSLAPVTPRPLSSLPSLPSTPTGVSAQKFVIVSQARPSTPAATSLTSTSVMKLVSQPPTPITPTNSITTSQKFVVIQGGPKSDETSSSTIRTNIVTGMSLPSSIQPPTSTTSNITGKESL</sequence>
<evidence type="ECO:0000256" key="3">
    <source>
        <dbReference type="ARBA" id="ARBA00011538"/>
    </source>
</evidence>
<dbReference type="SUPFAM" id="SSF48371">
    <property type="entry name" value="ARM repeat"/>
    <property type="match status" value="1"/>
</dbReference>
<evidence type="ECO:0000256" key="5">
    <source>
        <dbReference type="ARBA" id="ARBA00023015"/>
    </source>
</evidence>
<dbReference type="RefSeq" id="XP_035826130.1">
    <property type="nucleotide sequence ID" value="XM_035970237.1"/>
</dbReference>
<evidence type="ECO:0000256" key="7">
    <source>
        <dbReference type="ARBA" id="ARBA00023242"/>
    </source>
</evidence>
<dbReference type="Pfam" id="PF02969">
    <property type="entry name" value="TAF"/>
    <property type="match status" value="1"/>
</dbReference>
<name>A0ABM0JS47_APLCA</name>
<reference evidence="12 13" key="1">
    <citation type="submission" date="2025-05" db="UniProtKB">
        <authorList>
            <consortium name="RefSeq"/>
        </authorList>
    </citation>
    <scope>IDENTIFICATION</scope>
</reference>
<dbReference type="PANTHER" id="PTHR10221:SF9">
    <property type="entry name" value="TRANSCRIPTION INITIATION FACTOR TFIID SUBUNIT 6"/>
    <property type="match status" value="1"/>
</dbReference>
<evidence type="ECO:0000259" key="10">
    <source>
        <dbReference type="SMART" id="SM00803"/>
    </source>
</evidence>
<evidence type="ECO:0000256" key="9">
    <source>
        <dbReference type="SAM" id="MobiDB-lite"/>
    </source>
</evidence>
<dbReference type="Pfam" id="PF07571">
    <property type="entry name" value="TAF6_C"/>
    <property type="match status" value="1"/>
</dbReference>